<keyword evidence="5" id="KW-1185">Reference proteome</keyword>
<dbReference type="EMBL" id="JBAWTH010000051">
    <property type="protein sequence ID" value="KAL2282188.1"/>
    <property type="molecule type" value="Genomic_DNA"/>
</dbReference>
<reference evidence="4 5" key="1">
    <citation type="submission" date="2024-03" db="EMBL/GenBank/DDBJ databases">
        <title>A high-quality draft genome sequence of Diaporthe vaccinii, a causative agent of upright dieback and viscid rot disease in cranberry plants.</title>
        <authorList>
            <person name="Sarrasin M."/>
            <person name="Lang B.F."/>
            <person name="Burger G."/>
        </authorList>
    </citation>
    <scope>NUCLEOTIDE SEQUENCE [LARGE SCALE GENOMIC DNA]</scope>
    <source>
        <strain evidence="4 5">IS7</strain>
    </source>
</reference>
<dbReference type="PANTHER" id="PTHR34853:SF5">
    <property type="entry name" value="LIP-DOMAIN-CONTAINING PROTEIN-RELATED"/>
    <property type="match status" value="1"/>
</dbReference>
<accession>A0ABR4EIC1</accession>
<evidence type="ECO:0000256" key="1">
    <source>
        <dbReference type="ARBA" id="ARBA00022801"/>
    </source>
</evidence>
<evidence type="ECO:0000256" key="2">
    <source>
        <dbReference type="SAM" id="MobiDB-lite"/>
    </source>
</evidence>
<organism evidence="4 5">
    <name type="scientific">Diaporthe vaccinii</name>
    <dbReference type="NCBI Taxonomy" id="105482"/>
    <lineage>
        <taxon>Eukaryota</taxon>
        <taxon>Fungi</taxon>
        <taxon>Dikarya</taxon>
        <taxon>Ascomycota</taxon>
        <taxon>Pezizomycotina</taxon>
        <taxon>Sordariomycetes</taxon>
        <taxon>Sordariomycetidae</taxon>
        <taxon>Diaporthales</taxon>
        <taxon>Diaporthaceae</taxon>
        <taxon>Diaporthe</taxon>
        <taxon>Diaporthe eres species complex</taxon>
    </lineage>
</organism>
<evidence type="ECO:0000313" key="4">
    <source>
        <dbReference type="EMBL" id="KAL2282188.1"/>
    </source>
</evidence>
<dbReference type="Pfam" id="PF03583">
    <property type="entry name" value="LIP"/>
    <property type="match status" value="2"/>
</dbReference>
<name>A0ABR4EIC1_9PEZI</name>
<evidence type="ECO:0008006" key="6">
    <source>
        <dbReference type="Google" id="ProtNLM"/>
    </source>
</evidence>
<protein>
    <recommendedName>
        <fullName evidence="6">Lipase 1</fullName>
    </recommendedName>
</protein>
<feature type="region of interest" description="Disordered" evidence="2">
    <location>
        <begin position="24"/>
        <end position="43"/>
    </location>
</feature>
<dbReference type="InterPro" id="IPR005152">
    <property type="entry name" value="Lipase_secreted"/>
</dbReference>
<keyword evidence="3" id="KW-0732">Signal</keyword>
<dbReference type="InterPro" id="IPR029058">
    <property type="entry name" value="AB_hydrolase_fold"/>
</dbReference>
<feature type="signal peptide" evidence="3">
    <location>
        <begin position="1"/>
        <end position="20"/>
    </location>
</feature>
<comment type="caution">
    <text evidence="4">The sequence shown here is derived from an EMBL/GenBank/DDBJ whole genome shotgun (WGS) entry which is preliminary data.</text>
</comment>
<dbReference type="SUPFAM" id="SSF53474">
    <property type="entry name" value="alpha/beta-Hydrolases"/>
    <property type="match status" value="1"/>
</dbReference>
<dbReference type="Proteomes" id="UP001600888">
    <property type="component" value="Unassembled WGS sequence"/>
</dbReference>
<evidence type="ECO:0000313" key="5">
    <source>
        <dbReference type="Proteomes" id="UP001600888"/>
    </source>
</evidence>
<dbReference type="PANTHER" id="PTHR34853">
    <property type="match status" value="1"/>
</dbReference>
<sequence length="480" mass="51437">MLTSFSAVLTTACLVFPTLASPTAGRQVPKRQGSGTPAAPIPPLQDPWYSAPDGFESAKPGDVLRIRDAPGNLTSLASNCSAAYNILYRTTNSQYKPDWAVTTVFVPVAESPALLSYQIPYDSAFLDASPSYALYTSDGVRSLRDISTGLSSGWFVNVPDYEGPLASFTAGVQSGHATIDSIRAAFNANETLSLDINARYAMWGYSGGALASEWAAELAVQYAPQMNFSGAAVGGLTPNVTSVLYSINKGYAVGLAPSSILGLSSQYPEERDFLLSRLKTEGPYNATGFLAALNCTYDLTQATVLHDSQENLVHCSRFSMADFQLTRVVTLNQAAITYAYQDMGEYFIGGIADITNPIVLKIINRDGIMGYHGVPQMPIFAYKAIGDEISVIEDTDALVDKYCNIGANILYQRNTVGAHSSEAVNGRPSALAWLSSVLGGTYAEDYAASGCTTETVTIDLTNTTASRRSLEGREVWSWVD</sequence>
<evidence type="ECO:0000256" key="3">
    <source>
        <dbReference type="SAM" id="SignalP"/>
    </source>
</evidence>
<proteinExistence type="predicted"/>
<feature type="chain" id="PRO_5046854161" description="Lipase 1" evidence="3">
    <location>
        <begin position="21"/>
        <end position="480"/>
    </location>
</feature>
<gene>
    <name evidence="4" type="ORF">FJTKL_11015</name>
</gene>
<keyword evidence="1" id="KW-0378">Hydrolase</keyword>
<dbReference type="Gene3D" id="3.40.50.1820">
    <property type="entry name" value="alpha/beta hydrolase"/>
    <property type="match status" value="2"/>
</dbReference>